<feature type="transmembrane region" description="Helical" evidence="2">
    <location>
        <begin position="20"/>
        <end position="41"/>
    </location>
</feature>
<keyword evidence="2" id="KW-0472">Membrane</keyword>
<keyword evidence="2" id="KW-0812">Transmembrane</keyword>
<evidence type="ECO:0000256" key="1">
    <source>
        <dbReference type="ARBA" id="ARBA00009431"/>
    </source>
</evidence>
<dbReference type="InterPro" id="IPR001563">
    <property type="entry name" value="Peptidase_S10"/>
</dbReference>
<keyword evidence="4" id="KW-1185">Reference proteome</keyword>
<gene>
    <name evidence="3" type="ORF">WR25_24349</name>
</gene>
<dbReference type="EMBL" id="LIAE01009283">
    <property type="protein sequence ID" value="PAV70356.1"/>
    <property type="molecule type" value="Genomic_DNA"/>
</dbReference>
<dbReference type="GO" id="GO:0004185">
    <property type="term" value="F:serine-type carboxypeptidase activity"/>
    <property type="evidence" value="ECO:0007669"/>
    <property type="project" value="InterPro"/>
</dbReference>
<dbReference type="OrthoDB" id="449532at2759"/>
<dbReference type="InterPro" id="IPR029058">
    <property type="entry name" value="AB_hydrolase_fold"/>
</dbReference>
<keyword evidence="2" id="KW-1133">Transmembrane helix</keyword>
<dbReference type="Gene3D" id="3.40.50.1820">
    <property type="entry name" value="alpha/beta hydrolase"/>
    <property type="match status" value="1"/>
</dbReference>
<comment type="caution">
    <text evidence="3">The sequence shown here is derived from an EMBL/GenBank/DDBJ whole genome shotgun (WGS) entry which is preliminary data.</text>
</comment>
<evidence type="ECO:0000313" key="4">
    <source>
        <dbReference type="Proteomes" id="UP000218231"/>
    </source>
</evidence>
<accession>A0A2A2K8P3</accession>
<organism evidence="3 4">
    <name type="scientific">Diploscapter pachys</name>
    <dbReference type="NCBI Taxonomy" id="2018661"/>
    <lineage>
        <taxon>Eukaryota</taxon>
        <taxon>Metazoa</taxon>
        <taxon>Ecdysozoa</taxon>
        <taxon>Nematoda</taxon>
        <taxon>Chromadorea</taxon>
        <taxon>Rhabditida</taxon>
        <taxon>Rhabditina</taxon>
        <taxon>Rhabditomorpha</taxon>
        <taxon>Rhabditoidea</taxon>
        <taxon>Rhabditidae</taxon>
        <taxon>Diploscapter</taxon>
    </lineage>
</organism>
<dbReference type="Proteomes" id="UP000218231">
    <property type="component" value="Unassembled WGS sequence"/>
</dbReference>
<dbReference type="SUPFAM" id="SSF53474">
    <property type="entry name" value="alpha/beta-Hydrolases"/>
    <property type="match status" value="1"/>
</dbReference>
<feature type="transmembrane region" description="Helical" evidence="2">
    <location>
        <begin position="61"/>
        <end position="86"/>
    </location>
</feature>
<protein>
    <recommendedName>
        <fullName evidence="5">Peptidase S10 serine carboxypeptidase</fullName>
    </recommendedName>
</protein>
<name>A0A2A2K8P3_9BILA</name>
<dbReference type="Pfam" id="PF00450">
    <property type="entry name" value="Peptidase_S10"/>
    <property type="match status" value="1"/>
</dbReference>
<dbReference type="AlphaFoldDB" id="A0A2A2K8P3"/>
<evidence type="ECO:0000256" key="2">
    <source>
        <dbReference type="SAM" id="Phobius"/>
    </source>
</evidence>
<sequence length="821" mass="88353">MVIGLALLDLLPEALESGQSVHGAHIVFGATVAGAVLYILLRRLPAAGAAGRISLIRHSVIYGLGLGIAFQLSSATGWLVAIAVLAHDMADGANMVGLSARSGETERGHWWLMVNAAAPLVGVATGQAIPVDLGRVSLPLGAIRRWRPLYRSVGAAAPQPERTVLCGKRAGEPVLSRPVLNLSKGTDIPMRFLTIPLVTALTIAAPATAQDAPKEAQPGGKSPVAVYDEKVAKAVGDAWVMPPATEQESVTAHSVVVDGRTLKYHATAGTVTIKDDSAKPTASVFYVAYTLDGAAPGTRPVTFFYNGGPGSSSVWLHMGSFAPMRVKTANPEYIRPAPYGFGPNPDTLLDKTDLVFIDMVGAGYSRPLGDATGKQFWGVDEDADAFAKTILRWTTKNGRWTSPKFLFGESYGTTRSAALAYQLQDRGMALNGVVLLSSILNYGIEQQGYDQSYISYLPSYAATAWYHDRLANKPADLPAFLTEVRAFAAGPYAQALSKGQNLSDAEEDAIATRMAAYTGLSATFIKRAKLRVDLGRFQKELLRDQALTVGRFDSRYTGVDADSAGENPDFDASDTAISGAFVTTFSDYVQRDLNYKPGLDYRIGAYGLKDFDWNWKHKAPGSGYPMNNPDVAVDLAAAIRTNPYLKVLSLNGWYDMATPFFATEYDISHMLLDKKLRGNVSFKYYPSGHMIYLNPEALHQLHTDLAHFYDETVAASAQNRPAGRPVRAEDGAVTFDDPLRRCRSSRAAIAGAVRTRDLLGWGALPLGMSALYPVLAIGFLLIASFGMWARQHVDGVGGDMHEAGIALTETCRLLFAAIAID</sequence>
<comment type="similarity">
    <text evidence="1">Belongs to the peptidase S10 family.</text>
</comment>
<evidence type="ECO:0008006" key="5">
    <source>
        <dbReference type="Google" id="ProtNLM"/>
    </source>
</evidence>
<dbReference type="GO" id="GO:0006508">
    <property type="term" value="P:proteolysis"/>
    <property type="evidence" value="ECO:0007669"/>
    <property type="project" value="InterPro"/>
</dbReference>
<evidence type="ECO:0000313" key="3">
    <source>
        <dbReference type="EMBL" id="PAV70356.1"/>
    </source>
</evidence>
<reference evidence="3 4" key="1">
    <citation type="journal article" date="2017" name="Curr. Biol.">
        <title>Genome architecture and evolution of a unichromosomal asexual nematode.</title>
        <authorList>
            <person name="Fradin H."/>
            <person name="Zegar C."/>
            <person name="Gutwein M."/>
            <person name="Lucas J."/>
            <person name="Kovtun M."/>
            <person name="Corcoran D."/>
            <person name="Baugh L.R."/>
            <person name="Kiontke K."/>
            <person name="Gunsalus K."/>
            <person name="Fitch D.H."/>
            <person name="Piano F."/>
        </authorList>
    </citation>
    <scope>NUCLEOTIDE SEQUENCE [LARGE SCALE GENOMIC DNA]</scope>
    <source>
        <strain evidence="3">PF1309</strain>
    </source>
</reference>
<proteinExistence type="inferred from homology"/>
<feature type="transmembrane region" description="Helical" evidence="2">
    <location>
        <begin position="758"/>
        <end position="782"/>
    </location>
</feature>